<evidence type="ECO:0000256" key="1">
    <source>
        <dbReference type="SAM" id="MobiDB-lite"/>
    </source>
</evidence>
<name>A0A7X6RIE7_9NOCA</name>
<evidence type="ECO:0000313" key="3">
    <source>
        <dbReference type="Proteomes" id="UP000523447"/>
    </source>
</evidence>
<sequence length="311" mass="33180">MAPASALTAAKAEIELDKSKDDRADPARIRTSAAAFQQTMGRPPVSATDWLTAEALNPNSYDPKYKGVQPNIIVARIQPVPGQGVVRSGQYIQERDVADPSLSNPAGRNKGDNRTSDPNFDPEHTRVATYVDYENGLVVFRQNPSVVQEADGRSGHVEAGKPEASVVQAADGSVRIKYDAADPIGAGGPSRDLGWSVNGDLVVTPTKEGARIDGTRTNYPWMEAYQSYPDGHQRTIGVDPPQGFGTGSSYGPSINLQGHHDVGSGGQALADDKWKAWNLNYDVKVERPGTSLGDPAHPPIVTPPPSHGPMI</sequence>
<dbReference type="Proteomes" id="UP000523447">
    <property type="component" value="Unassembled WGS sequence"/>
</dbReference>
<protein>
    <submittedName>
        <fullName evidence="2">Uncharacterized protein</fullName>
    </submittedName>
</protein>
<accession>A0A7X6RIE7</accession>
<evidence type="ECO:0000313" key="2">
    <source>
        <dbReference type="EMBL" id="NKY87081.1"/>
    </source>
</evidence>
<gene>
    <name evidence="2" type="ORF">HGA07_15720</name>
</gene>
<feature type="compositionally biased region" description="Pro residues" evidence="1">
    <location>
        <begin position="296"/>
        <end position="311"/>
    </location>
</feature>
<proteinExistence type="predicted"/>
<keyword evidence="3" id="KW-1185">Reference proteome</keyword>
<reference evidence="2 3" key="1">
    <citation type="submission" date="2020-04" db="EMBL/GenBank/DDBJ databases">
        <title>MicrobeNet Type strains.</title>
        <authorList>
            <person name="Nicholson A.C."/>
        </authorList>
    </citation>
    <scope>NUCLEOTIDE SEQUENCE [LARGE SCALE GENOMIC DNA]</scope>
    <source>
        <strain evidence="2 3">DSM 44445</strain>
    </source>
</reference>
<dbReference type="AlphaFoldDB" id="A0A7X6RIE7"/>
<feature type="region of interest" description="Disordered" evidence="1">
    <location>
        <begin position="288"/>
        <end position="311"/>
    </location>
</feature>
<organism evidence="2 3">
    <name type="scientific">Nocardia veterana</name>
    <dbReference type="NCBI Taxonomy" id="132249"/>
    <lineage>
        <taxon>Bacteria</taxon>
        <taxon>Bacillati</taxon>
        <taxon>Actinomycetota</taxon>
        <taxon>Actinomycetes</taxon>
        <taxon>Mycobacteriales</taxon>
        <taxon>Nocardiaceae</taxon>
        <taxon>Nocardia</taxon>
    </lineage>
</organism>
<feature type="compositionally biased region" description="Basic and acidic residues" evidence="1">
    <location>
        <begin position="109"/>
        <end position="123"/>
    </location>
</feature>
<dbReference type="RefSeq" id="WP_051031989.1">
    <property type="nucleotide sequence ID" value="NZ_CAWPHS010000006.1"/>
</dbReference>
<feature type="region of interest" description="Disordered" evidence="1">
    <location>
        <begin position="94"/>
        <end position="123"/>
    </location>
</feature>
<dbReference type="EMBL" id="JAAXPE010000014">
    <property type="protein sequence ID" value="NKY87081.1"/>
    <property type="molecule type" value="Genomic_DNA"/>
</dbReference>
<comment type="caution">
    <text evidence="2">The sequence shown here is derived from an EMBL/GenBank/DDBJ whole genome shotgun (WGS) entry which is preliminary data.</text>
</comment>